<accession>A0A6G0R1Z3</accession>
<comment type="caution">
    <text evidence="5">The sequence shown here is derived from an EMBL/GenBank/DDBJ whole genome shotgun (WGS) entry which is preliminary data.</text>
</comment>
<dbReference type="GO" id="GO:0005576">
    <property type="term" value="C:extracellular region"/>
    <property type="evidence" value="ECO:0007669"/>
    <property type="project" value="UniProtKB-SubCell"/>
</dbReference>
<feature type="domain" description="Crinkler effector protein N-terminal" evidence="4">
    <location>
        <begin position="6"/>
        <end position="110"/>
    </location>
</feature>
<evidence type="ECO:0000256" key="3">
    <source>
        <dbReference type="ARBA" id="ARBA00022525"/>
    </source>
</evidence>
<evidence type="ECO:0000256" key="2">
    <source>
        <dbReference type="ARBA" id="ARBA00004613"/>
    </source>
</evidence>
<dbReference type="GO" id="GO:0043657">
    <property type="term" value="C:host cell"/>
    <property type="evidence" value="ECO:0007669"/>
    <property type="project" value="UniProtKB-SubCell"/>
</dbReference>
<dbReference type="EMBL" id="QXFY01001595">
    <property type="protein sequence ID" value="KAE9313849.1"/>
    <property type="molecule type" value="Genomic_DNA"/>
</dbReference>
<evidence type="ECO:0000259" key="4">
    <source>
        <dbReference type="Pfam" id="PF20147"/>
    </source>
</evidence>
<dbReference type="AlphaFoldDB" id="A0A6G0R1Z3"/>
<dbReference type="InterPro" id="IPR045379">
    <property type="entry name" value="Crinkler_N"/>
</dbReference>
<name>A0A6G0R1Z3_9STRA</name>
<gene>
    <name evidence="5" type="ORF">PF008_g19629</name>
</gene>
<dbReference type="Proteomes" id="UP000486351">
    <property type="component" value="Unassembled WGS sequence"/>
</dbReference>
<evidence type="ECO:0000313" key="5">
    <source>
        <dbReference type="EMBL" id="KAE9313849.1"/>
    </source>
</evidence>
<reference evidence="5 6" key="1">
    <citation type="submission" date="2018-09" db="EMBL/GenBank/DDBJ databases">
        <title>Genomic investigation of the strawberry pathogen Phytophthora fragariae indicates pathogenicity is determined by transcriptional variation in three key races.</title>
        <authorList>
            <person name="Adams T.M."/>
            <person name="Armitage A.D."/>
            <person name="Sobczyk M.K."/>
            <person name="Bates H.J."/>
            <person name="Dunwell J.M."/>
            <person name="Nellist C.F."/>
            <person name="Harrison R.J."/>
        </authorList>
    </citation>
    <scope>NUCLEOTIDE SEQUENCE [LARGE SCALE GENOMIC DNA]</scope>
    <source>
        <strain evidence="5 6">NOV-77</strain>
    </source>
</reference>
<dbReference type="Pfam" id="PF20147">
    <property type="entry name" value="Crinkler"/>
    <property type="match status" value="1"/>
</dbReference>
<proteinExistence type="predicted"/>
<protein>
    <recommendedName>
        <fullName evidence="4">Crinkler effector protein N-terminal domain-containing protein</fullName>
    </recommendedName>
</protein>
<sequence>MAPILLNCVVVGEAGMVSVVIEDRSTVFLLKMAIKEASEGIAVPAKKLQLFLAKQDAAWMNSAAAEAVQLDDDGNLTGFEPMDANLWLNHDKHFGTNFTPKEGQIHVLVVVPGIPEDKATVTPTPFPAEQMKMAMTEFFNERDQRLSVYSISTCTLSQEERLKRKLGYTYKTIDVTEDIDGSIGAYTWQENVAESCNDHRAGYMQYLKHNLQDVLHQDGSVTKASARLKPKNYLKGTAKTTNLLNCDIPCSRPFRLTGTADMMIIDKAAKDMNEVFAGLQFVIEVKRGHCGAQERCKILLEMVAADLKSERRCAPVGLLTNLNDYWYFLWFTPDKEIARVMLKCPANGFKMMKELLSGTTITRTGVFSMRIQFLRLPPQKRQKLIEAAPADDDAATEMMERYELMSDELSPEFLLARRMEYEFQKVREMPIHSEMSS</sequence>
<comment type="subcellular location">
    <subcellularLocation>
        <location evidence="1">Host cell</location>
    </subcellularLocation>
    <subcellularLocation>
        <location evidence="2">Secreted</location>
    </subcellularLocation>
</comment>
<evidence type="ECO:0000256" key="1">
    <source>
        <dbReference type="ARBA" id="ARBA00004340"/>
    </source>
</evidence>
<keyword evidence="3" id="KW-0964">Secreted</keyword>
<evidence type="ECO:0000313" key="6">
    <source>
        <dbReference type="Proteomes" id="UP000486351"/>
    </source>
</evidence>
<organism evidence="5 6">
    <name type="scientific">Phytophthora fragariae</name>
    <dbReference type="NCBI Taxonomy" id="53985"/>
    <lineage>
        <taxon>Eukaryota</taxon>
        <taxon>Sar</taxon>
        <taxon>Stramenopiles</taxon>
        <taxon>Oomycota</taxon>
        <taxon>Peronosporomycetes</taxon>
        <taxon>Peronosporales</taxon>
        <taxon>Peronosporaceae</taxon>
        <taxon>Phytophthora</taxon>
    </lineage>
</organism>